<dbReference type="Proteomes" id="UP001054837">
    <property type="component" value="Unassembled WGS sequence"/>
</dbReference>
<comment type="caution">
    <text evidence="1">The sequence shown here is derived from an EMBL/GenBank/DDBJ whole genome shotgun (WGS) entry which is preliminary data.</text>
</comment>
<proteinExistence type="predicted"/>
<organism evidence="1 2">
    <name type="scientific">Caerostris darwini</name>
    <dbReference type="NCBI Taxonomy" id="1538125"/>
    <lineage>
        <taxon>Eukaryota</taxon>
        <taxon>Metazoa</taxon>
        <taxon>Ecdysozoa</taxon>
        <taxon>Arthropoda</taxon>
        <taxon>Chelicerata</taxon>
        <taxon>Arachnida</taxon>
        <taxon>Araneae</taxon>
        <taxon>Araneomorphae</taxon>
        <taxon>Entelegynae</taxon>
        <taxon>Araneoidea</taxon>
        <taxon>Araneidae</taxon>
        <taxon>Caerostris</taxon>
    </lineage>
</organism>
<evidence type="ECO:0000313" key="2">
    <source>
        <dbReference type="Proteomes" id="UP001054837"/>
    </source>
</evidence>
<protein>
    <recommendedName>
        <fullName evidence="3">Secreted protein</fullName>
    </recommendedName>
</protein>
<dbReference type="EMBL" id="BPLQ01007531">
    <property type="protein sequence ID" value="GIY30686.1"/>
    <property type="molecule type" value="Genomic_DNA"/>
</dbReference>
<gene>
    <name evidence="1" type="ORF">CDAR_119511</name>
</gene>
<name>A0AAV4SDF5_9ARAC</name>
<accession>A0AAV4SDF5</accession>
<evidence type="ECO:0000313" key="1">
    <source>
        <dbReference type="EMBL" id="GIY30686.1"/>
    </source>
</evidence>
<evidence type="ECO:0008006" key="3">
    <source>
        <dbReference type="Google" id="ProtNLM"/>
    </source>
</evidence>
<dbReference type="AlphaFoldDB" id="A0AAV4SDF5"/>
<sequence>MQINLAISPCVAAAAFVCFSPRPPNEKCDTFHYAFEEGTRMQINLAISPCVAAAAFVCFSPRPPNEKCDTFHYAFEEG</sequence>
<keyword evidence="2" id="KW-1185">Reference proteome</keyword>
<reference evidence="1 2" key="1">
    <citation type="submission" date="2021-06" db="EMBL/GenBank/DDBJ databases">
        <title>Caerostris darwini draft genome.</title>
        <authorList>
            <person name="Kono N."/>
            <person name="Arakawa K."/>
        </authorList>
    </citation>
    <scope>NUCLEOTIDE SEQUENCE [LARGE SCALE GENOMIC DNA]</scope>
</reference>